<accession>S4PII3</accession>
<protein>
    <submittedName>
        <fullName evidence="1">Uncharacterized protein</fullName>
    </submittedName>
</protein>
<proteinExistence type="predicted"/>
<reference evidence="1" key="1">
    <citation type="journal article" date="2013" name="BMC Genomics">
        <title>Unscrambling butterfly oogenesis.</title>
        <authorList>
            <person name="Carter J.M."/>
            <person name="Baker S.C."/>
            <person name="Pink R."/>
            <person name="Carter D.R."/>
            <person name="Collins A."/>
            <person name="Tomlin J."/>
            <person name="Gibbs M."/>
            <person name="Breuker C.J."/>
        </authorList>
    </citation>
    <scope>NUCLEOTIDE SEQUENCE</scope>
    <source>
        <tissue evidence="1">Ovary</tissue>
    </source>
</reference>
<sequence>MKCTCFNDKGKIVSKTAWLRVGHNVLKCTDSHLASTVELKPSYSEKRLVPCSMMVMILSKFERHANNSYVK</sequence>
<organism evidence="1">
    <name type="scientific">Pararge aegeria</name>
    <name type="common">speckled wood butterfly</name>
    <dbReference type="NCBI Taxonomy" id="116150"/>
    <lineage>
        <taxon>Eukaryota</taxon>
        <taxon>Metazoa</taxon>
        <taxon>Ecdysozoa</taxon>
        <taxon>Arthropoda</taxon>
        <taxon>Hexapoda</taxon>
        <taxon>Insecta</taxon>
        <taxon>Pterygota</taxon>
        <taxon>Neoptera</taxon>
        <taxon>Endopterygota</taxon>
        <taxon>Lepidoptera</taxon>
        <taxon>Glossata</taxon>
        <taxon>Ditrysia</taxon>
        <taxon>Papilionoidea</taxon>
        <taxon>Nymphalidae</taxon>
        <taxon>Satyrinae</taxon>
        <taxon>Satyrini</taxon>
        <taxon>Parargina</taxon>
        <taxon>Pararge</taxon>
    </lineage>
</organism>
<dbReference type="EMBL" id="GAIX01000194">
    <property type="protein sequence ID" value="JAA92366.1"/>
    <property type="molecule type" value="Transcribed_RNA"/>
</dbReference>
<name>S4PII3_9NEOP</name>
<evidence type="ECO:0000313" key="1">
    <source>
        <dbReference type="EMBL" id="JAA92366.1"/>
    </source>
</evidence>
<dbReference type="AlphaFoldDB" id="S4PII3"/>
<reference evidence="1" key="2">
    <citation type="submission" date="2013-05" db="EMBL/GenBank/DDBJ databases">
        <authorList>
            <person name="Carter J.-M."/>
            <person name="Baker S.C."/>
            <person name="Pink R."/>
            <person name="Carter D.R.F."/>
            <person name="Collins A."/>
            <person name="Tomlin J."/>
            <person name="Gibbs M."/>
            <person name="Breuker C.J."/>
        </authorList>
    </citation>
    <scope>NUCLEOTIDE SEQUENCE</scope>
    <source>
        <tissue evidence="1">Ovary</tissue>
    </source>
</reference>